<organism evidence="1">
    <name type="scientific">uncultured bacterium</name>
    <name type="common">gcode 4</name>
    <dbReference type="NCBI Taxonomy" id="1234023"/>
    <lineage>
        <taxon>Bacteria</taxon>
        <taxon>environmental samples</taxon>
    </lineage>
</organism>
<dbReference type="EMBL" id="AMFJ01036077">
    <property type="protein sequence ID" value="EKD25396.1"/>
    <property type="molecule type" value="Genomic_DNA"/>
</dbReference>
<protein>
    <submittedName>
        <fullName evidence="1">Uncharacterized protein</fullName>
    </submittedName>
</protein>
<accession>K1XJK7</accession>
<dbReference type="AlphaFoldDB" id="K1XJK7"/>
<name>K1XJK7_9BACT</name>
<evidence type="ECO:0000313" key="1">
    <source>
        <dbReference type="EMBL" id="EKD25396.1"/>
    </source>
</evidence>
<proteinExistence type="predicted"/>
<comment type="caution">
    <text evidence="1">The sequence shown here is derived from an EMBL/GenBank/DDBJ whole genome shotgun (WGS) entry which is preliminary data.</text>
</comment>
<sequence>MKNTIPIDWRNANGTERYLVYCWIFCCPASPCSVSSSSFGTTEPRSCMMMDALMKGANPTAIKANWSNDPHNSMIKYPIPESPVLMVLDISILISTNGTGINTKSL</sequence>
<gene>
    <name evidence="1" type="ORF">ACD_80C00070G0003</name>
</gene>
<reference evidence="1" key="1">
    <citation type="journal article" date="2012" name="Science">
        <title>Fermentation, hydrogen, and sulfur metabolism in multiple uncultivated bacterial phyla.</title>
        <authorList>
            <person name="Wrighton K.C."/>
            <person name="Thomas B.C."/>
            <person name="Sharon I."/>
            <person name="Miller C.S."/>
            <person name="Castelle C.J."/>
            <person name="VerBerkmoes N.C."/>
            <person name="Wilkins M.J."/>
            <person name="Hettich R.L."/>
            <person name="Lipton M.S."/>
            <person name="Williams K.H."/>
            <person name="Long P.E."/>
            <person name="Banfield J.F."/>
        </authorList>
    </citation>
    <scope>NUCLEOTIDE SEQUENCE [LARGE SCALE GENOMIC DNA]</scope>
</reference>